<dbReference type="Pfam" id="PF07494">
    <property type="entry name" value="Reg_prop"/>
    <property type="match status" value="2"/>
</dbReference>
<dbReference type="SUPFAM" id="SSF55874">
    <property type="entry name" value="ATPase domain of HSP90 chaperone/DNA topoisomerase II/histidine kinase"/>
    <property type="match status" value="1"/>
</dbReference>
<dbReference type="InterPro" id="IPR011110">
    <property type="entry name" value="Reg_prop"/>
</dbReference>
<evidence type="ECO:0000259" key="5">
    <source>
        <dbReference type="PROSITE" id="PS50109"/>
    </source>
</evidence>
<dbReference type="InterPro" id="IPR011123">
    <property type="entry name" value="Y_Y_Y"/>
</dbReference>
<evidence type="ECO:0000313" key="7">
    <source>
        <dbReference type="EMBL" id="MBS7456870.1"/>
    </source>
</evidence>
<dbReference type="RefSeq" id="WP_211924994.1">
    <property type="nucleotide sequence ID" value="NZ_JAGQFT020000004.1"/>
</dbReference>
<dbReference type="Pfam" id="PF07730">
    <property type="entry name" value="HisKA_3"/>
    <property type="match status" value="1"/>
</dbReference>
<name>A0A8J8AWW1_9GAMM</name>
<dbReference type="InterPro" id="IPR013783">
    <property type="entry name" value="Ig-like_fold"/>
</dbReference>
<sequence>MSSGSERADRDARAVSGRLRAWCAGVLCVLLSLLPGPGQALDPGRHVAQFHHTAWTVADGAPGQVTALAQTADGYLWLGTQFGLFRFDGVEFERVAPTGADAFPAASISALHASADGGLWIGFRYGAVSVLRDGAATHYGEAEGLPSSTVFRFAQDREGRLWAATFTGLVYLRDGRWHRLGPEWAFPGRQARTAFVDAAGTLWVATDQGLAFLRRGTTRFQRVPAAVGRVSGIAQAPDGGIWIAEADGAVREVSIDGRTVATPSIALPSAGLLFDRDGALWATTLGEGLLRLPHPAAADAGFERFRRIDGLGSDYLQPLLEDHEGTIWVGSSRGLDRFRHANVVPARLPDGAQDFAIVADGDGALLVGSRNQPLMRLQDRELDFLDLAVPLTAGHRDRRNTVWLGGPDGLWTLRDGHLAETLPLPLDDYSGVQAIATCGDGTLWVSLNTPGVYRLADGRWSHLADLPGMPEGSSPLSLLCDARDRLWMGFARNAILLLQDGRPTPIGAEQGLEVGNVSALAEDATGMWVGGDRGLARVEDGRVRSAHGGDAFSGISGIVATPGGDLWLNGARGILHLPAAERPYLFDAQGRRPAYARFDFLDGVPGIPAQFRPIPTAARTGDGRLWFATTSGVVSIDPGALRRNPVPPPVHVRAVQADGRSYPAGRDALQLPAGIQNLQIAYTALSLAIPERVRFRYLLEGYDREWQDAGTRRVAFYNDPGPGSYTFRVIAANNDGVWNEVGAGLPLVIAPLYWQTAWFRVLCALLALALLWIAYLSRLRRVAAQVRVRMQERHMERERIARELHDTLLQGMHGLILRLHAAAQRLRADDPLRDELETTMDLAEQAMAEGRDRVSGLRGGVRHGRDLGEALLQVAEEAGWQPPPEVRLVVEGTPRALCGGVAEELYLIGREAVLNALRHARAGMVTIELGYARRELRLRVRDDGIGMPVREPGRPGHWGLDGMRERAARIGGQLRLDSQPGAGTTVAVRLPAAAAYRPRRRGLRAAVAGLLRRRT</sequence>
<gene>
    <name evidence="6" type="ORF">KB893_00610</name>
    <name evidence="7" type="ORF">KB893_006955</name>
</gene>
<dbReference type="InterPro" id="IPR003594">
    <property type="entry name" value="HATPase_dom"/>
</dbReference>
<keyword evidence="4" id="KW-0472">Membrane</keyword>
<dbReference type="Gene3D" id="2.60.40.10">
    <property type="entry name" value="Immunoglobulins"/>
    <property type="match status" value="1"/>
</dbReference>
<keyword evidence="3" id="KW-0902">Two-component regulatory system</keyword>
<evidence type="ECO:0000256" key="1">
    <source>
        <dbReference type="ARBA" id="ARBA00022679"/>
    </source>
</evidence>
<dbReference type="GO" id="GO:0046983">
    <property type="term" value="F:protein dimerization activity"/>
    <property type="evidence" value="ECO:0007669"/>
    <property type="project" value="InterPro"/>
</dbReference>
<dbReference type="Gene3D" id="2.130.10.10">
    <property type="entry name" value="YVTN repeat-like/Quinoprotein amine dehydrogenase"/>
    <property type="match status" value="3"/>
</dbReference>
<dbReference type="InterPro" id="IPR015943">
    <property type="entry name" value="WD40/YVTN_repeat-like_dom_sf"/>
</dbReference>
<dbReference type="SMART" id="SM00387">
    <property type="entry name" value="HATPase_c"/>
    <property type="match status" value="1"/>
</dbReference>
<dbReference type="InterPro" id="IPR050482">
    <property type="entry name" value="Sensor_HK_TwoCompSys"/>
</dbReference>
<keyword evidence="4" id="KW-1133">Transmembrane helix</keyword>
<keyword evidence="2" id="KW-0418">Kinase</keyword>
<comment type="caution">
    <text evidence="6">The sequence shown here is derived from an EMBL/GenBank/DDBJ whole genome shotgun (WGS) entry which is preliminary data.</text>
</comment>
<feature type="domain" description="Histidine kinase" evidence="5">
    <location>
        <begin position="904"/>
        <end position="994"/>
    </location>
</feature>
<dbReference type="SUPFAM" id="SSF63829">
    <property type="entry name" value="Calcium-dependent phosphotriesterase"/>
    <property type="match status" value="2"/>
</dbReference>
<dbReference type="EMBL" id="JAGQFT020000004">
    <property type="protein sequence ID" value="MBS7456870.1"/>
    <property type="molecule type" value="Genomic_DNA"/>
</dbReference>
<reference evidence="6" key="2">
    <citation type="submission" date="2021-04" db="EMBL/GenBank/DDBJ databases">
        <authorList>
            <person name="Karlyshev A.V."/>
        </authorList>
    </citation>
    <scope>NUCLEOTIDE SEQUENCE</scope>
    <source>
        <strain evidence="6">LMG 29479</strain>
    </source>
</reference>
<dbReference type="PROSITE" id="PS50109">
    <property type="entry name" value="HIS_KIN"/>
    <property type="match status" value="1"/>
</dbReference>
<dbReference type="Pfam" id="PF02518">
    <property type="entry name" value="HATPase_c"/>
    <property type="match status" value="1"/>
</dbReference>
<organism evidence="6">
    <name type="scientific">Coralloluteibacterium stylophorae</name>
    <dbReference type="NCBI Taxonomy" id="1776034"/>
    <lineage>
        <taxon>Bacteria</taxon>
        <taxon>Pseudomonadati</taxon>
        <taxon>Pseudomonadota</taxon>
        <taxon>Gammaproteobacteria</taxon>
        <taxon>Lysobacterales</taxon>
        <taxon>Lysobacteraceae</taxon>
        <taxon>Coralloluteibacterium</taxon>
    </lineage>
</organism>
<proteinExistence type="predicted"/>
<evidence type="ECO:0000313" key="8">
    <source>
        <dbReference type="Proteomes" id="UP000675747"/>
    </source>
</evidence>
<accession>A0A8J8AWW1</accession>
<reference evidence="7 8" key="1">
    <citation type="journal article" date="2021" name="Microbiol. Resour. Announc.">
        <title>Draft Genome Sequence of Coralloluteibacterium stylophorae LMG 29479T.</title>
        <authorList>
            <person name="Karlyshev A.V."/>
            <person name="Kudryashova E.B."/>
            <person name="Ariskina E.V."/>
            <person name="Conroy A.P."/>
            <person name="Abidueva E.Y."/>
        </authorList>
    </citation>
    <scope>NUCLEOTIDE SEQUENCE [LARGE SCALE GENOMIC DNA]</scope>
    <source>
        <strain evidence="7 8">LMG 29479</strain>
    </source>
</reference>
<dbReference type="GO" id="GO:0016020">
    <property type="term" value="C:membrane"/>
    <property type="evidence" value="ECO:0007669"/>
    <property type="project" value="InterPro"/>
</dbReference>
<dbReference type="Proteomes" id="UP000675747">
    <property type="component" value="Unassembled WGS sequence"/>
</dbReference>
<dbReference type="Gene3D" id="1.20.5.1930">
    <property type="match status" value="1"/>
</dbReference>
<dbReference type="InterPro" id="IPR011712">
    <property type="entry name" value="Sig_transdc_His_kin_sub3_dim/P"/>
</dbReference>
<keyword evidence="4" id="KW-0812">Transmembrane</keyword>
<dbReference type="GO" id="GO:0000155">
    <property type="term" value="F:phosphorelay sensor kinase activity"/>
    <property type="evidence" value="ECO:0007669"/>
    <property type="project" value="InterPro"/>
</dbReference>
<dbReference type="AlphaFoldDB" id="A0A8J8AWW1"/>
<keyword evidence="8" id="KW-1185">Reference proteome</keyword>
<evidence type="ECO:0000313" key="6">
    <source>
        <dbReference type="EMBL" id="MBR0561024.1"/>
    </source>
</evidence>
<dbReference type="PANTHER" id="PTHR24421:SF62">
    <property type="entry name" value="SENSORY TRANSDUCTION HISTIDINE KINASE"/>
    <property type="match status" value="1"/>
</dbReference>
<dbReference type="InterPro" id="IPR005467">
    <property type="entry name" value="His_kinase_dom"/>
</dbReference>
<dbReference type="Pfam" id="PF07495">
    <property type="entry name" value="Y_Y_Y"/>
    <property type="match status" value="1"/>
</dbReference>
<evidence type="ECO:0000256" key="3">
    <source>
        <dbReference type="ARBA" id="ARBA00023012"/>
    </source>
</evidence>
<dbReference type="CDD" id="cd16917">
    <property type="entry name" value="HATPase_UhpB-NarQ-NarX-like"/>
    <property type="match status" value="1"/>
</dbReference>
<protein>
    <submittedName>
        <fullName evidence="6">ATPase</fullName>
    </submittedName>
</protein>
<dbReference type="Gene3D" id="3.30.565.10">
    <property type="entry name" value="Histidine kinase-like ATPase, C-terminal domain"/>
    <property type="match status" value="1"/>
</dbReference>
<dbReference type="PANTHER" id="PTHR24421">
    <property type="entry name" value="NITRATE/NITRITE SENSOR PROTEIN NARX-RELATED"/>
    <property type="match status" value="1"/>
</dbReference>
<dbReference type="InterPro" id="IPR036890">
    <property type="entry name" value="HATPase_C_sf"/>
</dbReference>
<keyword evidence="1" id="KW-0808">Transferase</keyword>
<evidence type="ECO:0000256" key="4">
    <source>
        <dbReference type="SAM" id="Phobius"/>
    </source>
</evidence>
<feature type="transmembrane region" description="Helical" evidence="4">
    <location>
        <begin position="757"/>
        <end position="777"/>
    </location>
</feature>
<evidence type="ECO:0000256" key="2">
    <source>
        <dbReference type="ARBA" id="ARBA00022777"/>
    </source>
</evidence>
<dbReference type="EMBL" id="JAGQFT010000002">
    <property type="protein sequence ID" value="MBR0561024.1"/>
    <property type="molecule type" value="Genomic_DNA"/>
</dbReference>